<evidence type="ECO:0000313" key="2">
    <source>
        <dbReference type="Proteomes" id="UP000295611"/>
    </source>
</evidence>
<evidence type="ECO:0000313" key="1">
    <source>
        <dbReference type="EMBL" id="TDR82194.1"/>
    </source>
</evidence>
<dbReference type="AlphaFoldDB" id="A0A4R7BB67"/>
<name>A0A4R7BB67_9NEIS</name>
<reference evidence="1 2" key="1">
    <citation type="submission" date="2019-03" db="EMBL/GenBank/DDBJ databases">
        <title>Genomic Encyclopedia of Type Strains, Phase III (KMG-III): the genomes of soil and plant-associated and newly described type strains.</title>
        <authorList>
            <person name="Whitman W."/>
        </authorList>
    </citation>
    <scope>NUCLEOTIDE SEQUENCE [LARGE SCALE GENOMIC DNA]</scope>
    <source>
        <strain evidence="1 2">CECT 8976</strain>
    </source>
</reference>
<comment type="caution">
    <text evidence="1">The sequence shown here is derived from an EMBL/GenBank/DDBJ whole genome shotgun (WGS) entry which is preliminary data.</text>
</comment>
<accession>A0A4R7BB67</accession>
<dbReference type="RefSeq" id="WP_133678610.1">
    <property type="nucleotide sequence ID" value="NZ_SNZP01000002.1"/>
</dbReference>
<dbReference type="EMBL" id="SNZP01000002">
    <property type="protein sequence ID" value="TDR82194.1"/>
    <property type="molecule type" value="Genomic_DNA"/>
</dbReference>
<proteinExistence type="predicted"/>
<keyword evidence="2" id="KW-1185">Reference proteome</keyword>
<gene>
    <name evidence="1" type="ORF">DFP86_102308</name>
</gene>
<dbReference type="Proteomes" id="UP000295611">
    <property type="component" value="Unassembled WGS sequence"/>
</dbReference>
<protein>
    <submittedName>
        <fullName evidence="1">Uncharacterized protein</fullName>
    </submittedName>
</protein>
<sequence>MAHVDVRIPAIEIAMCRDEMAYGQLLLTRLREAGIPVIGKLTFQGVENGELLQSKSDKLDYMIYRWVPGETNTTHDQILVAH</sequence>
<organism evidence="1 2">
    <name type="scientific">Paludibacterium purpuratum</name>
    <dbReference type="NCBI Taxonomy" id="1144873"/>
    <lineage>
        <taxon>Bacteria</taxon>
        <taxon>Pseudomonadati</taxon>
        <taxon>Pseudomonadota</taxon>
        <taxon>Betaproteobacteria</taxon>
        <taxon>Neisseriales</taxon>
        <taxon>Chromobacteriaceae</taxon>
        <taxon>Paludibacterium</taxon>
    </lineage>
</organism>